<evidence type="ECO:0000313" key="2">
    <source>
        <dbReference type="EMBL" id="OGY62497.1"/>
    </source>
</evidence>
<comment type="caution">
    <text evidence="2">The sequence shown here is derived from an EMBL/GenBank/DDBJ whole genome shotgun (WGS) entry which is preliminary data.</text>
</comment>
<name>A0A1G1ZF75_9BACT</name>
<reference evidence="2 3" key="1">
    <citation type="journal article" date="2016" name="Nat. Commun.">
        <title>Thousands of microbial genomes shed light on interconnected biogeochemical processes in an aquifer system.</title>
        <authorList>
            <person name="Anantharaman K."/>
            <person name="Brown C.T."/>
            <person name="Hug L.A."/>
            <person name="Sharon I."/>
            <person name="Castelle C.J."/>
            <person name="Probst A.J."/>
            <person name="Thomas B.C."/>
            <person name="Singh A."/>
            <person name="Wilkins M.J."/>
            <person name="Karaoz U."/>
            <person name="Brodie E.L."/>
            <person name="Williams K.H."/>
            <person name="Hubbard S.S."/>
            <person name="Banfield J.F."/>
        </authorList>
    </citation>
    <scope>NUCLEOTIDE SEQUENCE [LARGE SCALE GENOMIC DNA]</scope>
</reference>
<feature type="transmembrane region" description="Helical" evidence="1">
    <location>
        <begin position="73"/>
        <end position="95"/>
    </location>
</feature>
<sequence>MKYFGIFLLIGFVGLAVFGTFGVHTGMQNHESGCIAAAIQGTDCPKETNLFEYVTFHLGTYKDFSLATIDNNVVSSLLLTLIYLLFAGLALSQIYSLKSPQLISHNLLTDFLYNPQEQKLAHWLALHKNSPTAF</sequence>
<keyword evidence="1" id="KW-0812">Transmembrane</keyword>
<proteinExistence type="predicted"/>
<evidence type="ECO:0000313" key="3">
    <source>
        <dbReference type="Proteomes" id="UP000177801"/>
    </source>
</evidence>
<dbReference type="Proteomes" id="UP000177801">
    <property type="component" value="Unassembled WGS sequence"/>
</dbReference>
<keyword evidence="1" id="KW-1133">Transmembrane helix</keyword>
<protein>
    <submittedName>
        <fullName evidence="2">Uncharacterized protein</fullName>
    </submittedName>
</protein>
<accession>A0A1G1ZF75</accession>
<organism evidence="2 3">
    <name type="scientific">Candidatus Colwellbacteria bacterium RIFCSPLOWO2_12_FULL_46_17</name>
    <dbReference type="NCBI Taxonomy" id="1797695"/>
    <lineage>
        <taxon>Bacteria</taxon>
        <taxon>Candidatus Colwelliibacteriota</taxon>
    </lineage>
</organism>
<gene>
    <name evidence="2" type="ORF">A3G58_01360</name>
</gene>
<keyword evidence="1" id="KW-0472">Membrane</keyword>
<dbReference type="EMBL" id="MHJD01000014">
    <property type="protein sequence ID" value="OGY62497.1"/>
    <property type="molecule type" value="Genomic_DNA"/>
</dbReference>
<dbReference type="AlphaFoldDB" id="A0A1G1ZF75"/>
<evidence type="ECO:0000256" key="1">
    <source>
        <dbReference type="SAM" id="Phobius"/>
    </source>
</evidence>